<proteinExistence type="predicted"/>
<evidence type="ECO:0000256" key="1">
    <source>
        <dbReference type="SAM" id="Phobius"/>
    </source>
</evidence>
<keyword evidence="1" id="KW-0472">Membrane</keyword>
<dbReference type="Pfam" id="PF01755">
    <property type="entry name" value="Glyco_transf_25"/>
    <property type="match status" value="1"/>
</dbReference>
<dbReference type="CDD" id="cd06532">
    <property type="entry name" value="Glyco_transf_25"/>
    <property type="match status" value="1"/>
</dbReference>
<name>A0A6C0EG05_9ZZZZ</name>
<dbReference type="AlphaFoldDB" id="A0A6C0EG05"/>
<evidence type="ECO:0000313" key="3">
    <source>
        <dbReference type="EMBL" id="QHT27340.1"/>
    </source>
</evidence>
<feature type="domain" description="Glycosyl transferase family 25" evidence="2">
    <location>
        <begin position="10"/>
        <end position="153"/>
    </location>
</feature>
<sequence length="262" mass="31034">MNMNMNNFDFYVINLDKDVDRLKEIEQNLYPNKFIRIPGVYGKEMNFENNTDIFFTSRYLVPKSVLGSCLSHQKAIKTFLNTSSKDYAVILEDDAIPNNTNYMNEINDAINNAPSNWDLIKLDFFPKYSNNFNKNFTTLATAYIINKKGANKYLENKIFYFPDVDVHFYNLNLYNNTKIVFSQDWSKYSNNKIITSFNPFDLLPNTALSFKCIRILNKEYTFSDLFLFLLFFVLFIISILNYRFIYKFVNKTLFSKKTNIKR</sequence>
<evidence type="ECO:0000259" key="2">
    <source>
        <dbReference type="Pfam" id="PF01755"/>
    </source>
</evidence>
<feature type="transmembrane region" description="Helical" evidence="1">
    <location>
        <begin position="225"/>
        <end position="246"/>
    </location>
</feature>
<keyword evidence="1" id="KW-1133">Transmembrane helix</keyword>
<dbReference type="InterPro" id="IPR002654">
    <property type="entry name" value="Glyco_trans_25"/>
</dbReference>
<organism evidence="3">
    <name type="scientific">viral metagenome</name>
    <dbReference type="NCBI Taxonomy" id="1070528"/>
    <lineage>
        <taxon>unclassified sequences</taxon>
        <taxon>metagenomes</taxon>
        <taxon>organismal metagenomes</taxon>
    </lineage>
</organism>
<protein>
    <recommendedName>
        <fullName evidence="2">Glycosyl transferase family 25 domain-containing protein</fullName>
    </recommendedName>
</protein>
<keyword evidence="1" id="KW-0812">Transmembrane</keyword>
<accession>A0A6C0EG05</accession>
<reference evidence="3" key="1">
    <citation type="journal article" date="2020" name="Nature">
        <title>Giant virus diversity and host interactions through global metagenomics.</title>
        <authorList>
            <person name="Schulz F."/>
            <person name="Roux S."/>
            <person name="Paez-Espino D."/>
            <person name="Jungbluth S."/>
            <person name="Walsh D.A."/>
            <person name="Denef V.J."/>
            <person name="McMahon K.D."/>
            <person name="Konstantinidis K.T."/>
            <person name="Eloe-Fadrosh E.A."/>
            <person name="Kyrpides N.C."/>
            <person name="Woyke T."/>
        </authorList>
    </citation>
    <scope>NUCLEOTIDE SEQUENCE</scope>
    <source>
        <strain evidence="3">GVMAG-M-3300023179-33</strain>
    </source>
</reference>
<dbReference type="EMBL" id="MN739821">
    <property type="protein sequence ID" value="QHT27340.1"/>
    <property type="molecule type" value="Genomic_DNA"/>
</dbReference>